<sequence length="273" mass="31958">MSYDNACKYLAERFPGDFIRWLLGIEATRIRVLKTELDVEPIRADSVSFLRVANRILHLEFETDAYSQPPIAFRMLDYSVRLKRKYRRDIEQFVIFLQQSSNEIVFTTEYQDRTTTHRYGVIRLWEQDPAIFLDNPGLLPLAVLARSDDPESLLEQVVQRVDRIEDSEQQQGIATCTSILAGLRLNNDVISQFFREDIMRQSVVYQRILQEGKKEEALSIVLRLLRYVFGELPEIIVNRIESLSTQQLEDLAEDLFEFSELADLEAWLGYPRE</sequence>
<evidence type="ECO:0000313" key="2">
    <source>
        <dbReference type="EMBL" id="OKH35733.1"/>
    </source>
</evidence>
<dbReference type="Pfam" id="PF14261">
    <property type="entry name" value="DUF4351"/>
    <property type="match status" value="1"/>
</dbReference>
<reference evidence="2 3" key="1">
    <citation type="submission" date="2016-11" db="EMBL/GenBank/DDBJ databases">
        <title>Draft Genome Sequences of Nine Cyanobacterial Strains from Diverse Habitats.</title>
        <authorList>
            <person name="Zhu T."/>
            <person name="Hou S."/>
            <person name="Lu X."/>
            <person name="Hess W.R."/>
        </authorList>
    </citation>
    <scope>NUCLEOTIDE SEQUENCE [LARGE SCALE GENOMIC DNA]</scope>
    <source>
        <strain evidence="2 3">IAM M-71</strain>
    </source>
</reference>
<dbReference type="AlphaFoldDB" id="A0A1U7IFK6"/>
<organism evidence="2 3">
    <name type="scientific">[Phormidium ambiguum] IAM M-71</name>
    <dbReference type="NCBI Taxonomy" id="454136"/>
    <lineage>
        <taxon>Bacteria</taxon>
        <taxon>Bacillati</taxon>
        <taxon>Cyanobacteriota</taxon>
        <taxon>Cyanophyceae</taxon>
        <taxon>Oscillatoriophycideae</taxon>
        <taxon>Aerosakkonematales</taxon>
        <taxon>Aerosakkonemataceae</taxon>
        <taxon>Floridanema</taxon>
    </lineage>
</organism>
<protein>
    <recommendedName>
        <fullName evidence="1">DUF4351 domain-containing protein</fullName>
    </recommendedName>
</protein>
<dbReference type="OrthoDB" id="510169at2"/>
<dbReference type="EMBL" id="MRCE01000020">
    <property type="protein sequence ID" value="OKH35733.1"/>
    <property type="molecule type" value="Genomic_DNA"/>
</dbReference>
<comment type="caution">
    <text evidence="2">The sequence shown here is derived from an EMBL/GenBank/DDBJ whole genome shotgun (WGS) entry which is preliminary data.</text>
</comment>
<accession>A0A1U7IFK6</accession>
<name>A0A1U7IFK6_9CYAN</name>
<dbReference type="RefSeq" id="WP_073595220.1">
    <property type="nucleotide sequence ID" value="NZ_MRCE01000020.1"/>
</dbReference>
<evidence type="ECO:0000259" key="1">
    <source>
        <dbReference type="Pfam" id="PF14261"/>
    </source>
</evidence>
<dbReference type="PANTHER" id="PTHR34613:SF1">
    <property type="entry name" value="SLL6017 PROTEIN"/>
    <property type="match status" value="1"/>
</dbReference>
<dbReference type="STRING" id="454136.NIES2119_19760"/>
<proteinExistence type="predicted"/>
<evidence type="ECO:0000313" key="3">
    <source>
        <dbReference type="Proteomes" id="UP000185860"/>
    </source>
</evidence>
<dbReference type="Proteomes" id="UP000185860">
    <property type="component" value="Unassembled WGS sequence"/>
</dbReference>
<dbReference type="InterPro" id="IPR025587">
    <property type="entry name" value="DUF4351"/>
</dbReference>
<feature type="domain" description="DUF4351" evidence="1">
    <location>
        <begin position="210"/>
        <end position="268"/>
    </location>
</feature>
<gene>
    <name evidence="2" type="ORF">NIES2119_19760</name>
</gene>
<dbReference type="PANTHER" id="PTHR34613">
    <property type="entry name" value="SLL0800 PROTEIN"/>
    <property type="match status" value="1"/>
</dbReference>